<evidence type="ECO:0000256" key="7">
    <source>
        <dbReference type="RuleBase" id="RU368090"/>
    </source>
</evidence>
<dbReference type="PANTHER" id="PTHR12831">
    <property type="entry name" value="TRANSCRIPTION INITIATION FACTOR IIH TFIIH , POLYPEPTIDE 3-RELATED"/>
    <property type="match status" value="1"/>
</dbReference>
<dbReference type="PANTHER" id="PTHR12831:SF0">
    <property type="entry name" value="GENERAL TRANSCRIPTION FACTOR IIH SUBUNIT 3"/>
    <property type="match status" value="1"/>
</dbReference>
<comment type="caution">
    <text evidence="8">The sequence shown here is derived from an EMBL/GenBank/DDBJ whole genome shotgun (WGS) entry which is preliminary data.</text>
</comment>
<dbReference type="InterPro" id="IPR004600">
    <property type="entry name" value="TFIIH_Tfb4/GTF2H3"/>
</dbReference>
<evidence type="ECO:0000256" key="5">
    <source>
        <dbReference type="ARBA" id="ARBA00023204"/>
    </source>
</evidence>
<keyword evidence="5 7" id="KW-0234">DNA repair</keyword>
<evidence type="ECO:0000256" key="3">
    <source>
        <dbReference type="ARBA" id="ARBA00022763"/>
    </source>
</evidence>
<evidence type="ECO:0000256" key="1">
    <source>
        <dbReference type="ARBA" id="ARBA00004123"/>
    </source>
</evidence>
<evidence type="ECO:0000313" key="9">
    <source>
        <dbReference type="Proteomes" id="UP000499080"/>
    </source>
</evidence>
<dbReference type="GO" id="GO:0006355">
    <property type="term" value="P:regulation of DNA-templated transcription"/>
    <property type="evidence" value="ECO:0007669"/>
    <property type="project" value="InterPro"/>
</dbReference>
<comment type="similarity">
    <text evidence="7">Belongs to the TFB4 family.</text>
</comment>
<dbReference type="Pfam" id="PF03850">
    <property type="entry name" value="Tfb4"/>
    <property type="match status" value="1"/>
</dbReference>
<comment type="function">
    <text evidence="7">Component of the general transcription and DNA repair factor IIH (TFIIH) core complex, which is involved in general and transcription-coupled nucleotide excision repair (NER) of damaged DNA and, when complexed to CAK, in RNA transcription by RNA polymerase II. In NER, TFIIH acts by opening DNA around the lesion to allow the excision of the damaged oligonucleotide and its replacement by a new DNA fragment. In transcription, TFIIH has an essential role in transcription initiation. When the pre-initiation complex (PIC) has been established, TFIIH is required for promoter opening and promoter escape. Phosphorylation of the C-terminal tail (CTD) of the largest subunit of RNA polymerase II by the kinase module CAK controls the initiation of transcription.</text>
</comment>
<dbReference type="EMBL" id="BGPR01002326">
    <property type="protein sequence ID" value="GBM71676.1"/>
    <property type="molecule type" value="Genomic_DNA"/>
</dbReference>
<comment type="subunit">
    <text evidence="7">Part of a TFIID-containing RNA polymerase II pre-initiation complex that is composed of TBP and at least GTF2A1, GTF2A2, GTF2E1, GTF2E2, GTF2F1, GTF2H2, GTF2H3, GTF2H4, GTF2H5, GTF2B, TCEA1, ERCC2, ERCC3, TAF1, TAF2, TAF3, TAF4, TAF5, TAF6, TAF7, TAF8, TAF9, TAF10, TAF11, TAF12 and TAF13. Component of the 7-subunit TFIIH core complex composed of XPB/ERCC3, XPD/ERCC2, GTF2H1, GTF2H2, GTF2H3, GTF2H4 and GTF2H5, which is active in NER. The core complex associates with the 3-subunit CDK-activating kinase (CAK) module composed of CCNH/cyclin H, CDK7 and MNAT1 to form the 10-subunit holoenzyme (holo-TFIIH) active in transcription. Interacts with RARA; the interaction requires prior phosphorylation of RARA on 'Ser-369' which then enhances interaction of RARA with CDK7.</text>
</comment>
<evidence type="ECO:0000256" key="4">
    <source>
        <dbReference type="ARBA" id="ARBA00022833"/>
    </source>
</evidence>
<dbReference type="Proteomes" id="UP000499080">
    <property type="component" value="Unassembled WGS sequence"/>
</dbReference>
<proteinExistence type="inferred from homology"/>
<reference evidence="8 9" key="1">
    <citation type="journal article" date="2019" name="Sci. Rep.">
        <title>Orb-weaving spider Araneus ventricosus genome elucidates the spidroin gene catalogue.</title>
        <authorList>
            <person name="Kono N."/>
            <person name="Nakamura H."/>
            <person name="Ohtoshi R."/>
            <person name="Moran D.A.P."/>
            <person name="Shinohara A."/>
            <person name="Yoshida Y."/>
            <person name="Fujiwara M."/>
            <person name="Mori M."/>
            <person name="Tomita M."/>
            <person name="Arakawa K."/>
        </authorList>
    </citation>
    <scope>NUCLEOTIDE SEQUENCE [LARGE SCALE GENOMIC DNA]</scope>
</reference>
<dbReference type="AlphaFoldDB" id="A0A4Y2I3C0"/>
<evidence type="ECO:0000256" key="6">
    <source>
        <dbReference type="ARBA" id="ARBA00023242"/>
    </source>
</evidence>
<organism evidence="8 9">
    <name type="scientific">Araneus ventricosus</name>
    <name type="common">Orbweaver spider</name>
    <name type="synonym">Epeira ventricosa</name>
    <dbReference type="NCBI Taxonomy" id="182803"/>
    <lineage>
        <taxon>Eukaryota</taxon>
        <taxon>Metazoa</taxon>
        <taxon>Ecdysozoa</taxon>
        <taxon>Arthropoda</taxon>
        <taxon>Chelicerata</taxon>
        <taxon>Arachnida</taxon>
        <taxon>Araneae</taxon>
        <taxon>Araneomorphae</taxon>
        <taxon>Entelegynae</taxon>
        <taxon>Araneoidea</taxon>
        <taxon>Araneidae</taxon>
        <taxon>Araneus</taxon>
    </lineage>
</organism>
<keyword evidence="7" id="KW-0805">Transcription regulation</keyword>
<keyword evidence="3 7" id="KW-0227">DNA damage</keyword>
<evidence type="ECO:0000256" key="2">
    <source>
        <dbReference type="ARBA" id="ARBA00022723"/>
    </source>
</evidence>
<keyword evidence="2 7" id="KW-0479">Metal-binding</keyword>
<dbReference type="GO" id="GO:0008270">
    <property type="term" value="F:zinc ion binding"/>
    <property type="evidence" value="ECO:0007669"/>
    <property type="project" value="UniProtKB-KW"/>
</dbReference>
<keyword evidence="7" id="KW-0804">Transcription</keyword>
<keyword evidence="7" id="KW-0863">Zinc-finger</keyword>
<sequence length="233" mass="26174">MQDLAGNRVGDEVLRSLWLQRLPTQTQDLNKLSIMADKIADGTSGSEICSTHVKTKPIDRFSRWLEACHHVTSEETVAQARKWLDFRFGVPQRSPPRETCGVLSDRSCCGMIELHYPGKLGRSGPVGFGCDISGGMYLKIQNVSTLLQYLLWIFLPNVETRKKMILPTRVYVDYRAACFCHRNLIEIGYVCSVCLSIFCTFSPILSTCQTAFKLGPLLTIIAKKRKKQAPLGQ</sequence>
<accession>A0A4Y2I3C0</accession>
<dbReference type="OrthoDB" id="17307at2759"/>
<protein>
    <recommendedName>
        <fullName evidence="7">General transcription factor IIH subunit 3</fullName>
    </recommendedName>
    <alternativeName>
        <fullName evidence="7">General transcription factor IIH polypeptide 3</fullName>
    </alternativeName>
</protein>
<gene>
    <name evidence="8" type="primary">GTF2H3_0</name>
    <name evidence="8" type="ORF">AVEN_268977_1</name>
</gene>
<name>A0A4Y2I3C0_ARAVE</name>
<comment type="subcellular location">
    <subcellularLocation>
        <location evidence="1 7">Nucleus</location>
    </subcellularLocation>
</comment>
<dbReference type="GO" id="GO:0006289">
    <property type="term" value="P:nucleotide-excision repair"/>
    <property type="evidence" value="ECO:0007669"/>
    <property type="project" value="UniProtKB-UniRule"/>
</dbReference>
<keyword evidence="4 7" id="KW-0862">Zinc</keyword>
<evidence type="ECO:0000313" key="8">
    <source>
        <dbReference type="EMBL" id="GBM71676.1"/>
    </source>
</evidence>
<keyword evidence="6 7" id="KW-0539">Nucleus</keyword>
<dbReference type="GO" id="GO:0000439">
    <property type="term" value="C:transcription factor TFIIH core complex"/>
    <property type="evidence" value="ECO:0007669"/>
    <property type="project" value="UniProtKB-UniRule"/>
</dbReference>
<keyword evidence="9" id="KW-1185">Reference proteome</keyword>
<dbReference type="GO" id="GO:0005675">
    <property type="term" value="C:transcription factor TFIIH holo complex"/>
    <property type="evidence" value="ECO:0007669"/>
    <property type="project" value="UniProtKB-UniRule"/>
</dbReference>